<comment type="subcellular location">
    <subcellularLocation>
        <location evidence="1">Cell membrane</location>
        <topology evidence="1">Multi-pass membrane protein</topology>
    </subcellularLocation>
</comment>
<keyword evidence="5 10" id="KW-0812">Transmembrane</keyword>
<dbReference type="NCBIfam" id="TIGR00879">
    <property type="entry name" value="SP"/>
    <property type="match status" value="2"/>
</dbReference>
<dbReference type="PRINTS" id="PR00171">
    <property type="entry name" value="SUGRTRNSPORT"/>
</dbReference>
<protein>
    <recommendedName>
        <fullName evidence="13">Major facilitator superfamily (MFS) profile domain-containing protein</fullName>
    </recommendedName>
</protein>
<dbReference type="InterPro" id="IPR005828">
    <property type="entry name" value="MFS_sugar_transport-like"/>
</dbReference>
<keyword evidence="6 10" id="KW-1133">Transmembrane helix</keyword>
<dbReference type="FunFam" id="1.20.1250.20:FF:000073">
    <property type="entry name" value="MFS myo-inositol transporter, putative"/>
    <property type="match status" value="1"/>
</dbReference>
<feature type="region of interest" description="Disordered" evidence="9">
    <location>
        <begin position="559"/>
        <end position="582"/>
    </location>
</feature>
<evidence type="ECO:0000256" key="7">
    <source>
        <dbReference type="ARBA" id="ARBA00023136"/>
    </source>
</evidence>
<feature type="transmembrane region" description="Helical" evidence="10">
    <location>
        <begin position="975"/>
        <end position="997"/>
    </location>
</feature>
<dbReference type="Pfam" id="PF00083">
    <property type="entry name" value="Sugar_tr"/>
    <property type="match status" value="2"/>
</dbReference>
<feature type="transmembrane region" description="Helical" evidence="10">
    <location>
        <begin position="448"/>
        <end position="470"/>
    </location>
</feature>
<accession>A0AAF0E140</accession>
<feature type="transmembrane region" description="Helical" evidence="10">
    <location>
        <begin position="100"/>
        <end position="120"/>
    </location>
</feature>
<dbReference type="SUPFAM" id="SSF103473">
    <property type="entry name" value="MFS general substrate transporter"/>
    <property type="match status" value="2"/>
</dbReference>
<dbReference type="GO" id="GO:0005886">
    <property type="term" value="C:plasma membrane"/>
    <property type="evidence" value="ECO:0007669"/>
    <property type="project" value="UniProtKB-SubCell"/>
</dbReference>
<feature type="transmembrane region" description="Helical" evidence="10">
    <location>
        <begin position="343"/>
        <end position="364"/>
    </location>
</feature>
<feature type="transmembrane region" description="Helical" evidence="10">
    <location>
        <begin position="482"/>
        <end position="500"/>
    </location>
</feature>
<evidence type="ECO:0008006" key="13">
    <source>
        <dbReference type="Google" id="ProtNLM"/>
    </source>
</evidence>
<feature type="transmembrane region" description="Helical" evidence="10">
    <location>
        <begin position="373"/>
        <end position="395"/>
    </location>
</feature>
<feature type="transmembrane region" description="Helical" evidence="10">
    <location>
        <begin position="127"/>
        <end position="146"/>
    </location>
</feature>
<keyword evidence="7 10" id="KW-0472">Membrane</keyword>
<feature type="transmembrane region" description="Helical" evidence="10">
    <location>
        <begin position="791"/>
        <end position="808"/>
    </location>
</feature>
<dbReference type="Gene3D" id="1.20.1250.20">
    <property type="entry name" value="MFS general substrate transporter like domains"/>
    <property type="match status" value="2"/>
</dbReference>
<dbReference type="InterPro" id="IPR050360">
    <property type="entry name" value="MFS_Sugar_Transporters"/>
</dbReference>
<dbReference type="GO" id="GO:0005365">
    <property type="term" value="F:myo-inositol transmembrane transporter activity"/>
    <property type="evidence" value="ECO:0007669"/>
    <property type="project" value="UniProtKB-ARBA"/>
</dbReference>
<feature type="transmembrane region" description="Helical" evidence="10">
    <location>
        <begin position="186"/>
        <end position="209"/>
    </location>
</feature>
<feature type="transmembrane region" description="Helical" evidence="10">
    <location>
        <begin position="762"/>
        <end position="785"/>
    </location>
</feature>
<feature type="transmembrane region" description="Helical" evidence="10">
    <location>
        <begin position="215"/>
        <end position="236"/>
    </location>
</feature>
<feature type="transmembrane region" description="Helical" evidence="10">
    <location>
        <begin position="55"/>
        <end position="73"/>
    </location>
</feature>
<dbReference type="GO" id="GO:0005351">
    <property type="term" value="F:carbohydrate:proton symporter activity"/>
    <property type="evidence" value="ECO:0007669"/>
    <property type="project" value="TreeGrafter"/>
</dbReference>
<feature type="transmembrane region" description="Helical" evidence="10">
    <location>
        <begin position="307"/>
        <end position="331"/>
    </location>
</feature>
<dbReference type="FunFam" id="1.20.1250.20:FF:000119">
    <property type="entry name" value="MFS monosaccharide transporter, putative"/>
    <property type="match status" value="1"/>
</dbReference>
<feature type="transmembrane region" description="Helical" evidence="10">
    <location>
        <begin position="152"/>
        <end position="174"/>
    </location>
</feature>
<dbReference type="PANTHER" id="PTHR48022:SF73">
    <property type="entry name" value="METABOLITE TRANSPORT PROTEIN YDL199C-RELATED"/>
    <property type="match status" value="1"/>
</dbReference>
<keyword evidence="4" id="KW-1003">Cell membrane</keyword>
<evidence type="ECO:0000256" key="5">
    <source>
        <dbReference type="ARBA" id="ARBA00022692"/>
    </source>
</evidence>
<evidence type="ECO:0000256" key="8">
    <source>
        <dbReference type="ARBA" id="ARBA00049119"/>
    </source>
</evidence>
<evidence type="ECO:0000256" key="1">
    <source>
        <dbReference type="ARBA" id="ARBA00004651"/>
    </source>
</evidence>
<evidence type="ECO:0000256" key="6">
    <source>
        <dbReference type="ARBA" id="ARBA00022989"/>
    </source>
</evidence>
<feature type="transmembrane region" description="Helical" evidence="10">
    <location>
        <begin position="1098"/>
        <end position="1119"/>
    </location>
</feature>
<feature type="transmembrane region" description="Helical" evidence="10">
    <location>
        <begin position="1030"/>
        <end position="1050"/>
    </location>
</feature>
<feature type="transmembrane region" description="Helical" evidence="10">
    <location>
        <begin position="732"/>
        <end position="753"/>
    </location>
</feature>
<sequence length="1221" mass="132532">MGSHASEIPMETLASHIPEDAIREDEPTKNYATAELGISPQSVALMRSGMERAGWTLWMLTVCAGLSGSLFGYDTGYISSVLVSVGSDLGHPLTDWQKEMATSSTSLGALIGALCAGFPSDWFGRKVVIAIANVVFIVGAVVQAAAHNIGTLIGGRFIVGIGVGVASMIVPLWIGELAPTHLRGRLVTLNVAFLTLGQVIANGVGAGFVSVKGGWRYTVAGGAIPAIVSLVSMAWLPESPRFDGRRGRVDKVTRTFQRIFPDATEEYCRMRAEEVCRSVQEGYGDGTQQYPLYKRVRLLLTGPNARALAIAAGLQALQQLSGFNTLMYYSATIFQSVGLKSPVAVSMVVSVTNFLGTLIAFWFIDIVGRRRAIIYTVPVMSAALVFSSICFYYMVPGTPSKISPDMPINHVWADLLIVSFIIYVLFYALGLGNVPWQQGELFSIETRAIATSIATATNWGCNLLINATYLSLSSAITPSGAFGFYAGLCALGAVLCFCGFPDTRQLSLEEVHYIFRHSWGIREADQLRAEKAEIAQNARARDLDANDSNSALAVFTSGAPRRWQSTGQATPRPSEMAKDEDMRLDTSSILDAADSKPHIDALDDWSEPAPEPRSSTSHLHGGTPAALPLAVPESLRASASPEPPAAVRRSASMPYALPRTSEQGIRPPHVELDESTNPLSRLGVRGDALMLFVTCFASLGVFMFGYDQGVMSGILTHPAFVAYFAHPTASQIGTMVAILEVGALVTSLLSGVLADRFGRKRVLVWGALVFSLGGLIQTCASGYMAMVVGRIVSGFGVGFLSMIVPTYQSEVSPAENRGKLACIEFTGNIVGYMASVWFDYLCSFLRGDAAWRMPLLVQPVIGLTLAFGSVLLPESPRWLLDTDRTEEAMLVLTDLHNTGDPRNVRAKLEYWEIRQSVLQMRAEGDRSYGAMWRRLRRRTLIGMSSQMFAQLNGINVISYYAPLVFESAGWVGRDALLMTGVNAVMYVASTVPTWFLVDSWGRRPILLSGALLCALMLGLCGMFLRAAQPYTPQAVVVCVVLFNAAFGYSWGPIPWAWTPEIMPLAFRAKGASLSAATNWVFNWIVGQLTPVLQETIHWRLYILHAFFCLCSFVVVYYGYPETQGVPLEEMDAIFGDAGAPVPQHMGADEEEEFASPAGSDPEVNRVRRSISTHPRFLDAVEHTAHGAASPPALPRAVAQLWDSVVRRSTDRGHYTPLTEPS</sequence>
<proteinExistence type="inferred from homology"/>
<evidence type="ECO:0000256" key="3">
    <source>
        <dbReference type="ARBA" id="ARBA00022448"/>
    </source>
</evidence>
<feature type="region of interest" description="Disordered" evidence="9">
    <location>
        <begin position="599"/>
        <end position="626"/>
    </location>
</feature>
<feature type="transmembrane region" description="Helical" evidence="10">
    <location>
        <begin position="1004"/>
        <end position="1024"/>
    </location>
</feature>
<feature type="transmembrane region" description="Helical" evidence="10">
    <location>
        <begin position="940"/>
        <end position="963"/>
    </location>
</feature>
<comment type="catalytic activity">
    <reaction evidence="8">
        <text>myo-inositol(out) + H(+)(out) = myo-inositol(in) + H(+)(in)</text>
        <dbReference type="Rhea" id="RHEA:60364"/>
        <dbReference type="ChEBI" id="CHEBI:15378"/>
        <dbReference type="ChEBI" id="CHEBI:17268"/>
    </reaction>
</comment>
<dbReference type="PROSITE" id="PS00217">
    <property type="entry name" value="SUGAR_TRANSPORT_2"/>
    <property type="match status" value="1"/>
</dbReference>
<name>A0AAF0E140_9BASI</name>
<dbReference type="PANTHER" id="PTHR48022">
    <property type="entry name" value="PLASTIDIC GLUCOSE TRANSPORTER 4"/>
    <property type="match status" value="1"/>
</dbReference>
<evidence type="ECO:0000256" key="10">
    <source>
        <dbReference type="SAM" id="Phobius"/>
    </source>
</evidence>
<evidence type="ECO:0000313" key="11">
    <source>
        <dbReference type="EMBL" id="WFD02624.1"/>
    </source>
</evidence>
<reference evidence="11" key="1">
    <citation type="submission" date="2023-03" db="EMBL/GenBank/DDBJ databases">
        <title>Mating type loci evolution in Malassezia.</title>
        <authorList>
            <person name="Coelho M.A."/>
        </authorList>
    </citation>
    <scope>NUCLEOTIDE SEQUENCE</scope>
    <source>
        <strain evidence="11">CBS 7876</strain>
    </source>
</reference>
<evidence type="ECO:0000313" key="12">
    <source>
        <dbReference type="Proteomes" id="UP001214603"/>
    </source>
</evidence>
<dbReference type="EMBL" id="CP119935">
    <property type="protein sequence ID" value="WFD02624.1"/>
    <property type="molecule type" value="Genomic_DNA"/>
</dbReference>
<feature type="transmembrane region" description="Helical" evidence="10">
    <location>
        <begin position="850"/>
        <end position="872"/>
    </location>
</feature>
<keyword evidence="12" id="KW-1185">Reference proteome</keyword>
<evidence type="ECO:0000256" key="2">
    <source>
        <dbReference type="ARBA" id="ARBA00010992"/>
    </source>
</evidence>
<feature type="transmembrane region" description="Helical" evidence="10">
    <location>
        <begin position="688"/>
        <end position="706"/>
    </location>
</feature>
<keyword evidence="3" id="KW-0813">Transport</keyword>
<dbReference type="Proteomes" id="UP001214603">
    <property type="component" value="Chromosome 2"/>
</dbReference>
<dbReference type="AlphaFoldDB" id="A0AAF0E140"/>
<evidence type="ECO:0000256" key="9">
    <source>
        <dbReference type="SAM" id="MobiDB-lite"/>
    </source>
</evidence>
<dbReference type="InterPro" id="IPR005829">
    <property type="entry name" value="Sugar_transporter_CS"/>
</dbReference>
<dbReference type="PROSITE" id="PS00216">
    <property type="entry name" value="SUGAR_TRANSPORT_1"/>
    <property type="match status" value="3"/>
</dbReference>
<comment type="similarity">
    <text evidence="2">Belongs to the major facilitator superfamily. Sugar transporter (TC 2.A.1.1) family.</text>
</comment>
<dbReference type="InterPro" id="IPR036259">
    <property type="entry name" value="MFS_trans_sf"/>
</dbReference>
<feature type="transmembrane region" description="Helical" evidence="10">
    <location>
        <begin position="415"/>
        <end position="436"/>
    </location>
</feature>
<evidence type="ECO:0000256" key="4">
    <source>
        <dbReference type="ARBA" id="ARBA00022475"/>
    </source>
</evidence>
<gene>
    <name evidence="11" type="ORF">MOBT1_001305</name>
</gene>
<dbReference type="InterPro" id="IPR003663">
    <property type="entry name" value="Sugar/inositol_transpt"/>
</dbReference>
<dbReference type="GO" id="GO:1904679">
    <property type="term" value="P:myo-inositol import across plasma membrane"/>
    <property type="evidence" value="ECO:0007669"/>
    <property type="project" value="UniProtKB-ARBA"/>
</dbReference>
<organism evidence="11 12">
    <name type="scientific">Malassezia obtusa</name>
    <dbReference type="NCBI Taxonomy" id="76774"/>
    <lineage>
        <taxon>Eukaryota</taxon>
        <taxon>Fungi</taxon>
        <taxon>Dikarya</taxon>
        <taxon>Basidiomycota</taxon>
        <taxon>Ustilaginomycotina</taxon>
        <taxon>Malasseziomycetes</taxon>
        <taxon>Malasseziales</taxon>
        <taxon>Malasseziaceae</taxon>
        <taxon>Malassezia</taxon>
    </lineage>
</organism>
<feature type="transmembrane region" description="Helical" evidence="10">
    <location>
        <begin position="820"/>
        <end position="838"/>
    </location>
</feature>